<organism evidence="1">
    <name type="scientific">Spodoptera frugiperda</name>
    <name type="common">Fall armyworm</name>
    <dbReference type="NCBI Taxonomy" id="7108"/>
    <lineage>
        <taxon>Eukaryota</taxon>
        <taxon>Metazoa</taxon>
        <taxon>Ecdysozoa</taxon>
        <taxon>Arthropoda</taxon>
        <taxon>Hexapoda</taxon>
        <taxon>Insecta</taxon>
        <taxon>Pterygota</taxon>
        <taxon>Neoptera</taxon>
        <taxon>Endopterygota</taxon>
        <taxon>Lepidoptera</taxon>
        <taxon>Glossata</taxon>
        <taxon>Ditrysia</taxon>
        <taxon>Noctuoidea</taxon>
        <taxon>Noctuidae</taxon>
        <taxon>Amphipyrinae</taxon>
        <taxon>Spodoptera</taxon>
    </lineage>
</organism>
<dbReference type="EMBL" id="ODYU01002556">
    <property type="protein sequence ID" value="SOQ40217.1"/>
    <property type="molecule type" value="Genomic_DNA"/>
</dbReference>
<dbReference type="AlphaFoldDB" id="A0A2H1VHC4"/>
<gene>
    <name evidence="1" type="ORF">SFRICE_000384</name>
</gene>
<name>A0A2H1VHC4_SPOFR</name>
<protein>
    <submittedName>
        <fullName evidence="1">SFRICE_000384</fullName>
    </submittedName>
</protein>
<sequence>MYLWIVVIPPSELQGKEAGVTCSNHNKQVHKQISLLANTRHTGEKSKESCSGYVWWKQTQLSYIFYMARCVLRMTSLLSIHRILELRIFVAQGENHPMPSPAFGESEGSVRLLLTKNHPVPTSALRAESPVNELGSPQLRIRHQSYWASSVVRRYKCVAGFLGVRNLRAVVRESGIGKIGKGGIGPSVTSLTQRKRCFTSVFCEVVVSPPSSRPIRADHWWKRTQLSFIFLYGKMRVMNACFGWLPYYRILVLRIVLVQLHSLVSVETWDKPATTSHTAATPVSQDLQ</sequence>
<reference evidence="1" key="1">
    <citation type="submission" date="2016-07" db="EMBL/GenBank/DDBJ databases">
        <authorList>
            <person name="Bretaudeau A."/>
        </authorList>
    </citation>
    <scope>NUCLEOTIDE SEQUENCE</scope>
    <source>
        <strain evidence="1">Rice</strain>
        <tissue evidence="1">Whole body</tissue>
    </source>
</reference>
<accession>A0A2H1VHC4</accession>
<proteinExistence type="predicted"/>
<evidence type="ECO:0000313" key="1">
    <source>
        <dbReference type="EMBL" id="SOQ40217.1"/>
    </source>
</evidence>